<gene>
    <name evidence="5" type="ORF">MTR65_10175</name>
</gene>
<dbReference type="Proteomes" id="UP001162802">
    <property type="component" value="Unassembled WGS sequence"/>
</dbReference>
<name>A0ABT0ACW8_9SPHN</name>
<protein>
    <submittedName>
        <fullName evidence="5">Aldehyde dehydrogenase family protein</fullName>
    </submittedName>
</protein>
<dbReference type="Gene3D" id="3.40.605.10">
    <property type="entry name" value="Aldehyde Dehydrogenase, Chain A, domain 1"/>
    <property type="match status" value="1"/>
</dbReference>
<organism evidence="5 6">
    <name type="scientific">Novosphingobium mangrovi</name>
    <name type="common">ex Hu et al. 2023</name>
    <dbReference type="NCBI Taxonomy" id="2930094"/>
    <lineage>
        <taxon>Bacteria</taxon>
        <taxon>Pseudomonadati</taxon>
        <taxon>Pseudomonadota</taxon>
        <taxon>Alphaproteobacteria</taxon>
        <taxon>Sphingomonadales</taxon>
        <taxon>Sphingomonadaceae</taxon>
        <taxon>Novosphingobium</taxon>
    </lineage>
</organism>
<evidence type="ECO:0000313" key="6">
    <source>
        <dbReference type="Proteomes" id="UP001162802"/>
    </source>
</evidence>
<dbReference type="InterPro" id="IPR016161">
    <property type="entry name" value="Ald_DH/histidinol_DH"/>
</dbReference>
<dbReference type="PROSITE" id="PS00687">
    <property type="entry name" value="ALDEHYDE_DEHYDR_GLU"/>
    <property type="match status" value="1"/>
</dbReference>
<dbReference type="InterPro" id="IPR029510">
    <property type="entry name" value="Ald_DH_CS_GLU"/>
</dbReference>
<comment type="caution">
    <text evidence="5">The sequence shown here is derived from an EMBL/GenBank/DDBJ whole genome shotgun (WGS) entry which is preliminary data.</text>
</comment>
<dbReference type="CDD" id="cd07106">
    <property type="entry name" value="ALDH_AldA-AAD23400"/>
    <property type="match status" value="1"/>
</dbReference>
<keyword evidence="1 3" id="KW-0560">Oxidoreductase</keyword>
<dbReference type="InterPro" id="IPR016162">
    <property type="entry name" value="Ald_DH_N"/>
</dbReference>
<proteinExistence type="inferred from homology"/>
<feature type="active site" evidence="2">
    <location>
        <position position="242"/>
    </location>
</feature>
<feature type="domain" description="Aldehyde dehydrogenase" evidence="4">
    <location>
        <begin position="18"/>
        <end position="462"/>
    </location>
</feature>
<dbReference type="InterPro" id="IPR044086">
    <property type="entry name" value="LUC3-like"/>
</dbReference>
<reference evidence="5" key="1">
    <citation type="submission" date="2022-03" db="EMBL/GenBank/DDBJ databases">
        <title>Identification of a novel bacterium isolated from mangrove sediments.</title>
        <authorList>
            <person name="Pan X."/>
        </authorList>
    </citation>
    <scope>NUCLEOTIDE SEQUENCE</scope>
    <source>
        <strain evidence="5">B2637</strain>
    </source>
</reference>
<dbReference type="InterPro" id="IPR016163">
    <property type="entry name" value="Ald_DH_C"/>
</dbReference>
<comment type="similarity">
    <text evidence="3">Belongs to the aldehyde dehydrogenase family.</text>
</comment>
<dbReference type="RefSeq" id="WP_243799773.1">
    <property type="nucleotide sequence ID" value="NZ_JALHAT010000015.1"/>
</dbReference>
<dbReference type="SUPFAM" id="SSF53720">
    <property type="entry name" value="ALDH-like"/>
    <property type="match status" value="1"/>
</dbReference>
<keyword evidence="6" id="KW-1185">Reference proteome</keyword>
<accession>A0ABT0ACW8</accession>
<dbReference type="InterPro" id="IPR015590">
    <property type="entry name" value="Aldehyde_DH_dom"/>
</dbReference>
<evidence type="ECO:0000256" key="1">
    <source>
        <dbReference type="ARBA" id="ARBA00023002"/>
    </source>
</evidence>
<dbReference type="Gene3D" id="3.40.309.10">
    <property type="entry name" value="Aldehyde Dehydrogenase, Chain A, domain 2"/>
    <property type="match status" value="1"/>
</dbReference>
<evidence type="ECO:0000259" key="4">
    <source>
        <dbReference type="Pfam" id="PF00171"/>
    </source>
</evidence>
<evidence type="ECO:0000256" key="2">
    <source>
        <dbReference type="PROSITE-ProRule" id="PRU10007"/>
    </source>
</evidence>
<dbReference type="PANTHER" id="PTHR11699">
    <property type="entry name" value="ALDEHYDE DEHYDROGENASE-RELATED"/>
    <property type="match status" value="1"/>
</dbReference>
<evidence type="ECO:0000256" key="3">
    <source>
        <dbReference type="RuleBase" id="RU003345"/>
    </source>
</evidence>
<evidence type="ECO:0000313" key="5">
    <source>
        <dbReference type="EMBL" id="MCJ1961047.1"/>
    </source>
</evidence>
<sequence>MKTDFKLLIDGKLVDGVSTFDVVNPATEESFAQCPRASEAMLDEAVAAAKAAQPAWAALSADERQAYLNKLADAMEARHEEFGRLLTAEQGKPLDQAMYEIGGSIYTIRAIAGMRLPDQTMRDEGGNTIIEHRTPLGVCAAITPWNFPVILLVGKMAPCLITGNTMVAKPAPTTPLTTLLLAELAADILPAGVFNVVCDQNELGPKLTGHPDIAKVSFTGSTATGKKVMASAAEGVKRVTLELGGNDAAIVLDDVPAKVAAEKVYNGAMANAGQICVAIKRAYVPTAMYDEFCAEIAKLTKAAVVDDGSKQGATVGPVQNKMQYDKVLAMIEDAKASGTLIAEAAKPDKAGYFIAPTVIGGLSDDAPLVAEEQFGPVLPVLTYDDIEDVIQRANDSPFGLGGTVWGMDQLRAMDVARRINSGTVWVNQHLAIDPNIPFRGSKQSGLGSEHGTAGLMEYTQAHIINAVNLEAEPA</sequence>
<dbReference type="Pfam" id="PF00171">
    <property type="entry name" value="Aldedh"/>
    <property type="match status" value="1"/>
</dbReference>
<dbReference type="EMBL" id="JALHAT010000015">
    <property type="protein sequence ID" value="MCJ1961047.1"/>
    <property type="molecule type" value="Genomic_DNA"/>
</dbReference>